<comment type="caution">
    <text evidence="1">The sequence shown here is derived from an EMBL/GenBank/DDBJ whole genome shotgun (WGS) entry which is preliminary data.</text>
</comment>
<dbReference type="OrthoDB" id="7239021at2"/>
<dbReference type="RefSeq" id="WP_099096897.1">
    <property type="nucleotide sequence ID" value="NZ_PDNU01000042.1"/>
</dbReference>
<sequence length="583" mass="61719">MDLNILVRGQSNAQVLASAGGYAGAKALVAEVQRLLGFDGQQDRVNLVYGQEKSGPATVQGGTGLIRDWLEAVPGGWKVGREEQDLLDFVGALPASRRDDPTAVVWLHSEYDSLRSDLSEALWISAVRFEASQLRAAFGQSAATVPYHFVSPHPTPIAGDLGPQVIRRAMETLAADPSFNAHLGARALDVDADFDNPDGNGLTREYGGRHLSATDAVTIAHRLALSIAEDWAAYARPGSPVAVAGGDIASLGPVVVAVHRIGPASLAVDVRHDRAGGFLPLGAEAAAGRGWLAQMADGSSAPAIHARALDADTLRLDFSDVLSDAGGTLHYGWGYGRLAAAGAPGRNNAIYDDQGLPLWTSAWGTGFGGASPVPLLPDTRALEYIASHADLMDAFGADALRGKVHQAGWGGAQNRAITFDGLNYLGSQPDLFAVLGPDAGAAARHWITDGRFEGRTIWFDALAYTASHDDLAQGFGLDRVAAVRHWAEHGRFEGRVIAFQGLDYIATHADLIDSFGADAAAGARHWIAHGRSEGRARDGFDAARYLENYADLRMAFGDDLQAAAEHFIVHGRHEGRSDASPWG</sequence>
<gene>
    <name evidence="1" type="ORF">CR162_17890</name>
</gene>
<protein>
    <submittedName>
        <fullName evidence="1">Uncharacterized protein</fullName>
    </submittedName>
</protein>
<dbReference type="EMBL" id="PDNU01000042">
    <property type="protein sequence ID" value="PHK93557.1"/>
    <property type="molecule type" value="Genomic_DNA"/>
</dbReference>
<proteinExistence type="predicted"/>
<reference evidence="1 2" key="1">
    <citation type="submission" date="2017-10" db="EMBL/GenBank/DDBJ databases">
        <authorList>
            <person name="Banno H."/>
            <person name="Chua N.-H."/>
        </authorList>
    </citation>
    <scope>NUCLEOTIDE SEQUENCE [LARGE SCALE GENOMIC DNA]</scope>
    <source>
        <strain evidence="1 2">YW11</strain>
    </source>
</reference>
<evidence type="ECO:0000313" key="2">
    <source>
        <dbReference type="Proteomes" id="UP000223527"/>
    </source>
</evidence>
<evidence type="ECO:0000313" key="1">
    <source>
        <dbReference type="EMBL" id="PHK93557.1"/>
    </source>
</evidence>
<dbReference type="AlphaFoldDB" id="A0A2C7AAA6"/>
<organism evidence="1 2">
    <name type="scientific">Teichococcus rhizosphaerae</name>
    <dbReference type="NCBI Taxonomy" id="1335062"/>
    <lineage>
        <taxon>Bacteria</taxon>
        <taxon>Pseudomonadati</taxon>
        <taxon>Pseudomonadota</taxon>
        <taxon>Alphaproteobacteria</taxon>
        <taxon>Acetobacterales</taxon>
        <taxon>Roseomonadaceae</taxon>
        <taxon>Roseomonas</taxon>
    </lineage>
</organism>
<keyword evidence="2" id="KW-1185">Reference proteome</keyword>
<dbReference type="Proteomes" id="UP000223527">
    <property type="component" value="Unassembled WGS sequence"/>
</dbReference>
<accession>A0A2C7AAA6</accession>
<name>A0A2C7AAA6_9PROT</name>